<reference evidence="4" key="1">
    <citation type="submission" date="2022-10" db="EMBL/GenBank/DDBJ databases">
        <title>Comparative genomic analysis of Cohnella hashimotonis sp. nov., isolated from the International Space Station.</title>
        <authorList>
            <person name="Simpson A."/>
            <person name="Venkateswaran K."/>
        </authorList>
    </citation>
    <scope>NUCLEOTIDE SEQUENCE</scope>
    <source>
        <strain evidence="4">DSM 28161</strain>
    </source>
</reference>
<dbReference type="SUPFAM" id="SSF51445">
    <property type="entry name" value="(Trans)glycosidases"/>
    <property type="match status" value="1"/>
</dbReference>
<evidence type="ECO:0000256" key="1">
    <source>
        <dbReference type="SAM" id="MobiDB-lite"/>
    </source>
</evidence>
<dbReference type="Proteomes" id="UP001153404">
    <property type="component" value="Unassembled WGS sequence"/>
</dbReference>
<dbReference type="InterPro" id="IPR017853">
    <property type="entry name" value="GH"/>
</dbReference>
<gene>
    <name evidence="4" type="ORF">OMP40_17450</name>
</gene>
<dbReference type="InterPro" id="IPR049475">
    <property type="entry name" value="Mann_GBD_bact"/>
</dbReference>
<evidence type="ECO:0000259" key="2">
    <source>
        <dbReference type="Pfam" id="PF18989"/>
    </source>
</evidence>
<feature type="domain" description="DUF5722" evidence="2">
    <location>
        <begin position="387"/>
        <end position="785"/>
    </location>
</feature>
<dbReference type="RefSeq" id="WP_277533336.1">
    <property type="nucleotide sequence ID" value="NZ_JAPDIA010000005.1"/>
</dbReference>
<evidence type="ECO:0000313" key="5">
    <source>
        <dbReference type="Proteomes" id="UP001153404"/>
    </source>
</evidence>
<proteinExistence type="predicted"/>
<organism evidence="4 5">
    <name type="scientific">Cohnella rhizosphaerae</name>
    <dbReference type="NCBI Taxonomy" id="1457232"/>
    <lineage>
        <taxon>Bacteria</taxon>
        <taxon>Bacillati</taxon>
        <taxon>Bacillota</taxon>
        <taxon>Bacilli</taxon>
        <taxon>Bacillales</taxon>
        <taxon>Paenibacillaceae</taxon>
        <taxon>Cohnella</taxon>
    </lineage>
</organism>
<dbReference type="InterPro" id="IPR008979">
    <property type="entry name" value="Galactose-bd-like_sf"/>
</dbReference>
<dbReference type="Pfam" id="PF18989">
    <property type="entry name" value="DUF5722"/>
    <property type="match status" value="1"/>
</dbReference>
<dbReference type="SUPFAM" id="SSF49785">
    <property type="entry name" value="Galactose-binding domain-like"/>
    <property type="match status" value="1"/>
</dbReference>
<dbReference type="Gene3D" id="2.60.120.260">
    <property type="entry name" value="Galactose-binding domain-like"/>
    <property type="match status" value="2"/>
</dbReference>
<protein>
    <submittedName>
        <fullName evidence="4">DUF5722 domain-containing protein</fullName>
    </submittedName>
</protein>
<evidence type="ECO:0000259" key="3">
    <source>
        <dbReference type="Pfam" id="PF21253"/>
    </source>
</evidence>
<feature type="region of interest" description="Disordered" evidence="1">
    <location>
        <begin position="1304"/>
        <end position="1328"/>
    </location>
</feature>
<name>A0A9X4KTT0_9BACL</name>
<dbReference type="Gene3D" id="3.20.20.80">
    <property type="entry name" value="Glycosidases"/>
    <property type="match status" value="1"/>
</dbReference>
<feature type="domain" description="Mannanase galactose-binding" evidence="3">
    <location>
        <begin position="820"/>
        <end position="940"/>
    </location>
</feature>
<accession>A0A9X4KTT0</accession>
<dbReference type="Pfam" id="PF21253">
    <property type="entry name" value="Mann_GBD_bact"/>
    <property type="match status" value="1"/>
</dbReference>
<keyword evidence="5" id="KW-1185">Reference proteome</keyword>
<dbReference type="InterPro" id="IPR043780">
    <property type="entry name" value="DUF5722"/>
</dbReference>
<sequence>MTPLKVKAYEWRTISRAFDAPLDLSDANFIAAAVDIWGWKQDDFFVKLTLHSGDDTFEAISGIAANKWNVVYFDVREWDGRAGIDGMSISYMKNYDLEGMSSGDPGYEYWDGRLQIDSLAATAAADLDFHIPGSDEGFVAASGTAVQSAASGSLIYTVTDPAESYLESPGLSLDAAKRNAVLLRMAGDTGASSLKVAWTTREDPNWDEAKSQSFPASDAAMFADYELVMTSPLWKGIVDRIRIYPEGAAAGTTLDIDKIGFALRNVDDYAYQGKLERLTVAGDPAVAAAEGSVDAAYLTAHPGATVGIYALPLYEDEKEADFASMTPLAESAAGPTFSLSFPAVEGAKNRAYDKFVAVLADGGEFALADGPKYVTNPEALAANREPYPVTDSIKGLQVQLPADAERLGVRHGAINIAYNEMLTLTDHGASSIPFTYEGQTYYFRKSAVDGLDSQIKSMTDNQMAVTAILILYRTGMTDPDSPNKDIVHPDATAEGTVFAPNLTNETGVRYYAAITRFLAERYSRADRAYGRLAGYIVGNEVGQNKVWNNMGPKLLGEYVKQYERQLRLTYNIVRSVNASGRVYISLDHFWNDYQSPDSQWIYSNRALVDALAKLAREGGDYAWNVAFHPYPEDLFDPKTWEDTTATDSFDTQRITFKNLQVLTQYLQLASMTYEGAQRHVILSEQGFHSGGNTPEEQRIQAAAYAYAYYKVKSLTGIDAFILHRHVDHAGEGGLNLGLWTNMKGQIAEADQPKAIYDVFKRIDTVQSLEATAFAKAIVGVADWAEAIPGFDPSKLEMKPAQETARMGTASDVQGEVPLSDFEADADGWKGTDNVSGAERDTTDHASGAASLKARVVGTYRGDFKGVTRSFASPLDLSATPVIRASVKASGIGTGAKAEFMIRAYSGARVIEGSAVGSAESWNDVAIDLTGWEGLGGVDRIKIWARPNEKVAWTNGALQVDDVSLAASAAISNVSVSLDPLPRPGQAQAGDKLTIALHNGGNRVFAGEVGLKGMGGVALDRSVAQVSVQPGADERIEAIIAGIVPVAGQKGKLEVTADGQTFAFDLTEAYVPDYKQDGARLVFGDFEGGVQDGWIAGSETSAVGAVKRGSSNGTPGAAKQGSYMLEAAKTAKIATTESKVSKTFQSPVDLSAYGKVEFDIFGWGGTSSAYIAGIKLTSESGETLTVERQIASDSWTTVSADISAFAGRDRVKRLEISYRGKDTAHYSGPWGGYFFIDHIRTDAAAPVATGISAARTAETMTLGQGGVQLAVRAAMSDGSERDVTACVGGRQVRRLRQFDFVREPGRMDGSEGCGDDSRQGGIRRVRDIR</sequence>
<dbReference type="EMBL" id="JAPDIA010000005">
    <property type="protein sequence ID" value="MDG0810951.1"/>
    <property type="molecule type" value="Genomic_DNA"/>
</dbReference>
<evidence type="ECO:0000313" key="4">
    <source>
        <dbReference type="EMBL" id="MDG0810951.1"/>
    </source>
</evidence>
<comment type="caution">
    <text evidence="4">The sequence shown here is derived from an EMBL/GenBank/DDBJ whole genome shotgun (WGS) entry which is preliminary data.</text>
</comment>